<dbReference type="RefSeq" id="WP_036432609.1">
    <property type="nucleotide sequence ID" value="NZ_CP011269.1"/>
</dbReference>
<dbReference type="STRING" id="1766.XA26_02350"/>
<dbReference type="EMBL" id="UGQY01000004">
    <property type="protein sequence ID" value="SUA03590.1"/>
    <property type="molecule type" value="Genomic_DNA"/>
</dbReference>
<evidence type="ECO:0000313" key="4">
    <source>
        <dbReference type="Proteomes" id="UP000057134"/>
    </source>
</evidence>
<dbReference type="Proteomes" id="UP000255389">
    <property type="component" value="Unassembled WGS sequence"/>
</dbReference>
<dbReference type="InterPro" id="IPR046229">
    <property type="entry name" value="TnpC-like"/>
</dbReference>
<protein>
    <submittedName>
        <fullName evidence="2">DUF6262 family protein</fullName>
    </submittedName>
    <submittedName>
        <fullName evidence="3">Putative transposase</fullName>
    </submittedName>
</protein>
<evidence type="ECO:0000313" key="3">
    <source>
        <dbReference type="EMBL" id="SUA03590.1"/>
    </source>
</evidence>
<dbReference type="OrthoDB" id="4380416at2"/>
<accession>A0A0N9Y4L6</accession>
<dbReference type="EMBL" id="CP011269">
    <property type="protein sequence ID" value="ALI24101.1"/>
    <property type="molecule type" value="Genomic_DNA"/>
</dbReference>
<name>A0A0N9Y4L6_MYCFO</name>
<organism evidence="1 4">
    <name type="scientific">Mycolicibacterium fortuitum</name>
    <name type="common">Mycobacterium fortuitum</name>
    <dbReference type="NCBI Taxonomy" id="1766"/>
    <lineage>
        <taxon>Bacteria</taxon>
        <taxon>Bacillati</taxon>
        <taxon>Actinomycetota</taxon>
        <taxon>Actinomycetes</taxon>
        <taxon>Mycobacteriales</taxon>
        <taxon>Mycobacteriaceae</taxon>
        <taxon>Mycolicibacterium</taxon>
    </lineage>
</organism>
<reference evidence="2" key="3">
    <citation type="submission" date="2023-10" db="EMBL/GenBank/DDBJ databases">
        <title>Mycolicibacterium fortuitum clinical isolates causing pulmonary infections in humans.</title>
        <authorList>
            <person name="Mejia-Ponce P.M."/>
            <person name="Zenteno-Cuevas R."/>
            <person name="Licona-Cassani C."/>
        </authorList>
    </citation>
    <scope>NUCLEOTIDE SEQUENCE</scope>
    <source>
        <strain evidence="2">M8</strain>
    </source>
</reference>
<dbReference type="Proteomes" id="UP000057134">
    <property type="component" value="Chromosome"/>
</dbReference>
<reference evidence="3 5" key="2">
    <citation type="submission" date="2018-06" db="EMBL/GenBank/DDBJ databases">
        <authorList>
            <consortium name="Pathogen Informatics"/>
            <person name="Doyle S."/>
        </authorList>
    </citation>
    <scope>NUCLEOTIDE SEQUENCE [LARGE SCALE GENOMIC DNA]</scope>
    <source>
        <strain evidence="3 5">NCTC1542</strain>
    </source>
</reference>
<keyword evidence="4" id="KW-1185">Reference proteome</keyword>
<dbReference type="AlphaFoldDB" id="A0A0N9Y4L6"/>
<gene>
    <name evidence="3" type="ORF">NCTC1542_05075</name>
    <name evidence="2" type="ORF">R4485_35540</name>
    <name evidence="1" type="ORF">XA26_02350</name>
</gene>
<evidence type="ECO:0000313" key="1">
    <source>
        <dbReference type="EMBL" id="ALI24101.1"/>
    </source>
</evidence>
<evidence type="ECO:0000313" key="5">
    <source>
        <dbReference type="Proteomes" id="UP000255389"/>
    </source>
</evidence>
<dbReference type="KEGG" id="mft:XA26_02350"/>
<dbReference type="GeneID" id="300556782"/>
<dbReference type="Pfam" id="PF19776">
    <property type="entry name" value="DUF6262"/>
    <property type="match status" value="1"/>
</dbReference>
<reference evidence="1 4" key="1">
    <citation type="journal article" date="2015" name="MBio">
        <title>Enzymatic Degradation of Phenazines Can Generate Energy and Protect Sensitive Organisms from Toxicity.</title>
        <authorList>
            <person name="Costa K.C."/>
            <person name="Bergkessel M."/>
            <person name="Saunders S."/>
            <person name="Korlach J."/>
            <person name="Newman D.K."/>
        </authorList>
    </citation>
    <scope>NUCLEOTIDE SEQUENCE [LARGE SCALE GENOMIC DNA]</scope>
    <source>
        <strain evidence="1 4">CT6</strain>
    </source>
</reference>
<dbReference type="PATRIC" id="fig|1766.6.peg.231"/>
<sequence>MSRPKPPPPTQKALNALAEYRDGRSDEKRRAVEKAIAYLRKTNADINFSTVSRRAKVSRKTIYKHDDLVALIKQYRDRPAARQPAPAGRETSIDAALRHRLAAKDKEIAALKATVAEQQSTIELLYGQLDTLHEQIT</sequence>
<evidence type="ECO:0000313" key="2">
    <source>
        <dbReference type="EMBL" id="MDV7295472.1"/>
    </source>
</evidence>
<proteinExistence type="predicted"/>
<dbReference type="EMBL" id="JAWLVV010000073">
    <property type="protein sequence ID" value="MDV7295472.1"/>
    <property type="molecule type" value="Genomic_DNA"/>
</dbReference>
<dbReference type="Proteomes" id="UP001186041">
    <property type="component" value="Unassembled WGS sequence"/>
</dbReference>